<dbReference type="InterPro" id="IPR037029">
    <property type="entry name" value="Alliinase_N_sf"/>
</dbReference>
<dbReference type="InterPro" id="IPR015424">
    <property type="entry name" value="PyrdxlP-dep_Trfase"/>
</dbReference>
<dbReference type="EnsemblPlants" id="Pp3c17_6500V3.5">
    <property type="protein sequence ID" value="Pp3c17_6500V3.5"/>
    <property type="gene ID" value="Pp3c17_6500"/>
</dbReference>
<dbReference type="Gene3D" id="3.90.1150.10">
    <property type="entry name" value="Aspartate Aminotransferase, domain 1"/>
    <property type="match status" value="1"/>
</dbReference>
<proteinExistence type="inferred from homology"/>
<dbReference type="Pfam" id="PF04864">
    <property type="entry name" value="Alliinase_C"/>
    <property type="match status" value="1"/>
</dbReference>
<dbReference type="RefSeq" id="XP_024400527.1">
    <property type="nucleotide sequence ID" value="XM_024544759.2"/>
</dbReference>
<dbReference type="EnsemblPlants" id="Pp3c17_6500V3.6">
    <property type="protein sequence ID" value="Pp3c17_6500V3.6"/>
    <property type="gene ID" value="Pp3c17_6500"/>
</dbReference>
<evidence type="ECO:0000259" key="4">
    <source>
        <dbReference type="Pfam" id="PF04864"/>
    </source>
</evidence>
<comment type="similarity">
    <text evidence="2">Belongs to the alliinase family.</text>
</comment>
<dbReference type="Gene3D" id="3.40.640.10">
    <property type="entry name" value="Type I PLP-dependent aspartate aminotransferase-like (Major domain)"/>
    <property type="match status" value="1"/>
</dbReference>
<dbReference type="EnsemblPlants" id="Pp3c17_6500V3.7">
    <property type="protein sequence ID" value="Pp3c17_6500V3.7"/>
    <property type="gene ID" value="Pp3c17_6500"/>
</dbReference>
<evidence type="ECO:0000256" key="3">
    <source>
        <dbReference type="ARBA" id="ARBA00022898"/>
    </source>
</evidence>
<dbReference type="EnsemblPlants" id="Pp3c17_6500V3.1">
    <property type="protein sequence ID" value="Pp3c17_6500V3.1"/>
    <property type="gene ID" value="Pp3c17_6500"/>
</dbReference>
<name>A0A2K1J2X7_PHYPA</name>
<dbReference type="Gramene" id="Pp3c17_6500V3.8">
    <property type="protein sequence ID" value="Pp3c17_6500V3.8"/>
    <property type="gene ID" value="Pp3c17_6500"/>
</dbReference>
<protein>
    <recommendedName>
        <fullName evidence="4">Alliinase C-terminal domain-containing protein</fullName>
    </recommendedName>
</protein>
<dbReference type="CDD" id="cd00609">
    <property type="entry name" value="AAT_like"/>
    <property type="match status" value="1"/>
</dbReference>
<dbReference type="EnsemblPlants" id="Pp3c17_6500V3.4">
    <property type="protein sequence ID" value="Pp3c17_6500V3.4"/>
    <property type="gene ID" value="Pp3c17_6500"/>
</dbReference>
<dbReference type="RefSeq" id="XP_024400529.1">
    <property type="nucleotide sequence ID" value="XM_024544761.2"/>
</dbReference>
<dbReference type="Gramene" id="Pp3c17_6500V3.5">
    <property type="protein sequence ID" value="Pp3c17_6500V3.5"/>
    <property type="gene ID" value="Pp3c17_6500"/>
</dbReference>
<dbReference type="PANTHER" id="PTHR43795:SF22">
    <property type="entry name" value="TRYPTOPHAN AMINOTRANSFERASE-RELATED PROTEIN 2"/>
    <property type="match status" value="1"/>
</dbReference>
<dbReference type="GO" id="GO:0006520">
    <property type="term" value="P:amino acid metabolic process"/>
    <property type="evidence" value="ECO:0000318"/>
    <property type="project" value="GO_Central"/>
</dbReference>
<keyword evidence="7" id="KW-1185">Reference proteome</keyword>
<dbReference type="InterPro" id="IPR006948">
    <property type="entry name" value="Alliinase_C"/>
</dbReference>
<evidence type="ECO:0000256" key="1">
    <source>
        <dbReference type="ARBA" id="ARBA00001933"/>
    </source>
</evidence>
<evidence type="ECO:0000313" key="5">
    <source>
        <dbReference type="EMBL" id="PNR35882.1"/>
    </source>
</evidence>
<dbReference type="RefSeq" id="XP_024400528.1">
    <property type="nucleotide sequence ID" value="XM_024544760.2"/>
</dbReference>
<dbReference type="SUPFAM" id="SSF53383">
    <property type="entry name" value="PLP-dependent transferases"/>
    <property type="match status" value="1"/>
</dbReference>
<organism evidence="5">
    <name type="scientific">Physcomitrium patens</name>
    <name type="common">Spreading-leaved earth moss</name>
    <name type="synonym">Physcomitrella patens</name>
    <dbReference type="NCBI Taxonomy" id="3218"/>
    <lineage>
        <taxon>Eukaryota</taxon>
        <taxon>Viridiplantae</taxon>
        <taxon>Streptophyta</taxon>
        <taxon>Embryophyta</taxon>
        <taxon>Bryophyta</taxon>
        <taxon>Bryophytina</taxon>
        <taxon>Bryopsida</taxon>
        <taxon>Funariidae</taxon>
        <taxon>Funariales</taxon>
        <taxon>Funariaceae</taxon>
        <taxon>Physcomitrium</taxon>
    </lineage>
</organism>
<dbReference type="GO" id="GO:0016846">
    <property type="term" value="F:carbon-sulfur lyase activity"/>
    <property type="evidence" value="ECO:0007669"/>
    <property type="project" value="InterPro"/>
</dbReference>
<reference evidence="5 7" key="2">
    <citation type="journal article" date="2018" name="Plant J.">
        <title>The Physcomitrella patens chromosome-scale assembly reveals moss genome structure and evolution.</title>
        <authorList>
            <person name="Lang D."/>
            <person name="Ullrich K.K."/>
            <person name="Murat F."/>
            <person name="Fuchs J."/>
            <person name="Jenkins J."/>
            <person name="Haas F.B."/>
            <person name="Piednoel M."/>
            <person name="Gundlach H."/>
            <person name="Van Bel M."/>
            <person name="Meyberg R."/>
            <person name="Vives C."/>
            <person name="Morata J."/>
            <person name="Symeonidi A."/>
            <person name="Hiss M."/>
            <person name="Muchero W."/>
            <person name="Kamisugi Y."/>
            <person name="Saleh O."/>
            <person name="Blanc G."/>
            <person name="Decker E.L."/>
            <person name="van Gessel N."/>
            <person name="Grimwood J."/>
            <person name="Hayes R.D."/>
            <person name="Graham S.W."/>
            <person name="Gunter L.E."/>
            <person name="McDaniel S.F."/>
            <person name="Hoernstein S.N.W."/>
            <person name="Larsson A."/>
            <person name="Li F.W."/>
            <person name="Perroud P.F."/>
            <person name="Phillips J."/>
            <person name="Ranjan P."/>
            <person name="Rokshar D.S."/>
            <person name="Rothfels C.J."/>
            <person name="Schneider L."/>
            <person name="Shu S."/>
            <person name="Stevenson D.W."/>
            <person name="Thummler F."/>
            <person name="Tillich M."/>
            <person name="Villarreal Aguilar J.C."/>
            <person name="Widiez T."/>
            <person name="Wong G.K."/>
            <person name="Wymore A."/>
            <person name="Zhang Y."/>
            <person name="Zimmer A.D."/>
            <person name="Quatrano R.S."/>
            <person name="Mayer K.F.X."/>
            <person name="Goodstein D."/>
            <person name="Casacuberta J.M."/>
            <person name="Vandepoele K."/>
            <person name="Reski R."/>
            <person name="Cuming A.C."/>
            <person name="Tuskan G.A."/>
            <person name="Maumus F."/>
            <person name="Salse J."/>
            <person name="Schmutz J."/>
            <person name="Rensing S.A."/>
        </authorList>
    </citation>
    <scope>NUCLEOTIDE SEQUENCE [LARGE SCALE GENOMIC DNA]</scope>
    <source>
        <strain evidence="6 7">cv. Gransden 2004</strain>
    </source>
</reference>
<accession>A0A2K1J2X7</accession>
<dbReference type="OMA" id="YEIASHQ"/>
<dbReference type="GO" id="GO:0008483">
    <property type="term" value="F:transaminase activity"/>
    <property type="evidence" value="ECO:0000318"/>
    <property type="project" value="GO_Central"/>
</dbReference>
<dbReference type="GeneID" id="112294406"/>
<comment type="cofactor">
    <cofactor evidence="1">
        <name>pyridoxal 5'-phosphate</name>
        <dbReference type="ChEBI" id="CHEBI:597326"/>
    </cofactor>
</comment>
<dbReference type="EnsemblPlants" id="Pp3c17_6500V3.8">
    <property type="protein sequence ID" value="Pp3c17_6500V3.8"/>
    <property type="gene ID" value="Pp3c17_6500"/>
</dbReference>
<evidence type="ECO:0000256" key="2">
    <source>
        <dbReference type="ARBA" id="ARBA00006312"/>
    </source>
</evidence>
<dbReference type="Gramene" id="Pp3c17_6500V3.4">
    <property type="protein sequence ID" value="Pp3c17_6500V3.4"/>
    <property type="gene ID" value="Pp3c17_6500"/>
</dbReference>
<sequence length="525" mass="58518">MDSNEGGAPTGSQDAMPVLSSPIMQRFSFENGHHAQRMAAVCPSVSSKGFMTNFATPVYIALLAVMLVLPSPAADWISKVHEFPLIKQMNGSSNDYFTNSRESMMCFPHPESPRLSSYASDHLQLCSGNGHYEIASHQERTTPDAGACHCYGCFSGKHCEHLNSDCDLNIFHGDPTLFEEYWLTQPDAPTIIPSWQGLSYFAHRHNSYLFVDSFLEQTIRQLHGMIGNAVTEGRFLVLGVGSTQLYQAALYALTSPDSPTPTSVVSAIPHYSSFEGVTRFLDSRRFKWIGDAEKFRDSGTSEPYIELVTSPNNPCGSMNKAVVNGNGSVINDLAYYWPHYTPITAPADYPIMLWTLSKITGHAGTRLGWAIVEDEKIATKMAFFVQMNTLGVSQDAQARGVTLLRSITSSYNTRPERQPFFHLSQAVLEDRWARMSQALQNSSRFVLPEFEPASCSFFGRAFQPNPPFMWLKCKVDEDCAQLLKDHKIISRGGRAFGVSTQYVRVSMLDRRPLFDLLLSRLAALH</sequence>
<evidence type="ECO:0000313" key="6">
    <source>
        <dbReference type="EnsemblPlants" id="Pp3c17_6500V3.1"/>
    </source>
</evidence>
<dbReference type="PaxDb" id="3218-PP1S26_28V6.1"/>
<dbReference type="Gramene" id="Pp3c17_6500V3.2">
    <property type="protein sequence ID" value="Pp3c17_6500V3.2"/>
    <property type="gene ID" value="Pp3c17_6500"/>
</dbReference>
<dbReference type="Proteomes" id="UP000006727">
    <property type="component" value="Chromosome 17"/>
</dbReference>
<dbReference type="InterPro" id="IPR050478">
    <property type="entry name" value="Ethylene_sulfur-biosynth"/>
</dbReference>
<dbReference type="OrthoDB" id="1922504at2759"/>
<dbReference type="KEGG" id="ppp:112294406"/>
<gene>
    <name evidence="6" type="primary">LOC112294406</name>
    <name evidence="5" type="ORF">PHYPA_021732</name>
</gene>
<evidence type="ECO:0000313" key="7">
    <source>
        <dbReference type="Proteomes" id="UP000006727"/>
    </source>
</evidence>
<feature type="domain" description="Alliinase C-terminal" evidence="4">
    <location>
        <begin position="169"/>
        <end position="524"/>
    </location>
</feature>
<dbReference type="InterPro" id="IPR015421">
    <property type="entry name" value="PyrdxlP-dep_Trfase_major"/>
</dbReference>
<dbReference type="EnsemblPlants" id="Pp3c17_6500V3.2">
    <property type="protein sequence ID" value="Pp3c17_6500V3.2"/>
    <property type="gene ID" value="Pp3c17_6500"/>
</dbReference>
<dbReference type="Gene3D" id="2.10.25.30">
    <property type="entry name" value="EGF-like, alliinase"/>
    <property type="match status" value="1"/>
</dbReference>
<dbReference type="RefSeq" id="XP_024400526.1">
    <property type="nucleotide sequence ID" value="XM_024544758.2"/>
</dbReference>
<dbReference type="Gramene" id="Pp3c17_6500V3.7">
    <property type="protein sequence ID" value="Pp3c17_6500V3.7"/>
    <property type="gene ID" value="Pp3c17_6500"/>
</dbReference>
<dbReference type="InterPro" id="IPR015422">
    <property type="entry name" value="PyrdxlP-dep_Trfase_small"/>
</dbReference>
<dbReference type="AlphaFoldDB" id="A0A2K1J2X7"/>
<dbReference type="SMR" id="A0A2K1J2X7"/>
<dbReference type="EMBL" id="ABEU02000017">
    <property type="protein sequence ID" value="PNR35882.1"/>
    <property type="molecule type" value="Genomic_DNA"/>
</dbReference>
<keyword evidence="3" id="KW-0663">Pyridoxal phosphate</keyword>
<dbReference type="STRING" id="3218.A0A2K1J2X7"/>
<dbReference type="Gramene" id="Pp3c17_6500V3.6">
    <property type="protein sequence ID" value="Pp3c17_6500V3.6"/>
    <property type="gene ID" value="Pp3c17_6500"/>
</dbReference>
<reference evidence="5 7" key="1">
    <citation type="journal article" date="2008" name="Science">
        <title>The Physcomitrella genome reveals evolutionary insights into the conquest of land by plants.</title>
        <authorList>
            <person name="Rensing S."/>
            <person name="Lang D."/>
            <person name="Zimmer A."/>
            <person name="Terry A."/>
            <person name="Salamov A."/>
            <person name="Shapiro H."/>
            <person name="Nishiyama T."/>
            <person name="Perroud P.-F."/>
            <person name="Lindquist E."/>
            <person name="Kamisugi Y."/>
            <person name="Tanahashi T."/>
            <person name="Sakakibara K."/>
            <person name="Fujita T."/>
            <person name="Oishi K."/>
            <person name="Shin-I T."/>
            <person name="Kuroki Y."/>
            <person name="Toyoda A."/>
            <person name="Suzuki Y."/>
            <person name="Hashimoto A."/>
            <person name="Yamaguchi K."/>
            <person name="Sugano A."/>
            <person name="Kohara Y."/>
            <person name="Fujiyama A."/>
            <person name="Anterola A."/>
            <person name="Aoki S."/>
            <person name="Ashton N."/>
            <person name="Barbazuk W.B."/>
            <person name="Barker E."/>
            <person name="Bennetzen J."/>
            <person name="Bezanilla M."/>
            <person name="Blankenship R."/>
            <person name="Cho S.H."/>
            <person name="Dutcher S."/>
            <person name="Estelle M."/>
            <person name="Fawcett J.A."/>
            <person name="Gundlach H."/>
            <person name="Hanada K."/>
            <person name="Heyl A."/>
            <person name="Hicks K.A."/>
            <person name="Hugh J."/>
            <person name="Lohr M."/>
            <person name="Mayer K."/>
            <person name="Melkozernov A."/>
            <person name="Murata T."/>
            <person name="Nelson D."/>
            <person name="Pils B."/>
            <person name="Prigge M."/>
            <person name="Reiss B."/>
            <person name="Renner T."/>
            <person name="Rombauts S."/>
            <person name="Rushton P."/>
            <person name="Sanderfoot A."/>
            <person name="Schween G."/>
            <person name="Shiu S.-H."/>
            <person name="Stueber K."/>
            <person name="Theodoulou F.L."/>
            <person name="Tu H."/>
            <person name="Van de Peer Y."/>
            <person name="Verrier P.J."/>
            <person name="Waters E."/>
            <person name="Wood A."/>
            <person name="Yang L."/>
            <person name="Cove D."/>
            <person name="Cuming A."/>
            <person name="Hasebe M."/>
            <person name="Lucas S."/>
            <person name="Mishler D.B."/>
            <person name="Reski R."/>
            <person name="Grigoriev I."/>
            <person name="Quatrano R.S."/>
            <person name="Boore J.L."/>
        </authorList>
    </citation>
    <scope>NUCLEOTIDE SEQUENCE [LARGE SCALE GENOMIC DNA]</scope>
    <source>
        <strain evidence="6 7">cv. Gransden 2004</strain>
    </source>
</reference>
<reference evidence="6" key="3">
    <citation type="submission" date="2020-12" db="UniProtKB">
        <authorList>
            <consortium name="EnsemblPlants"/>
        </authorList>
    </citation>
    <scope>IDENTIFICATION</scope>
</reference>
<dbReference type="PANTHER" id="PTHR43795">
    <property type="entry name" value="BIFUNCTIONAL ASPARTATE AMINOTRANSFERASE AND GLUTAMATE/ASPARTATE-PREPHENATE AMINOTRANSFERASE-RELATED"/>
    <property type="match status" value="1"/>
</dbReference>
<dbReference type="RefSeq" id="XP_024400530.1">
    <property type="nucleotide sequence ID" value="XM_024544762.2"/>
</dbReference>
<dbReference type="Gramene" id="Pp3c17_6500V3.1">
    <property type="protein sequence ID" value="Pp3c17_6500V3.1"/>
    <property type="gene ID" value="Pp3c17_6500"/>
</dbReference>